<protein>
    <submittedName>
        <fullName evidence="1">Uncharacterized protein</fullName>
    </submittedName>
</protein>
<proteinExistence type="predicted"/>
<evidence type="ECO:0000313" key="1">
    <source>
        <dbReference type="EMBL" id="MBF1650122.1"/>
    </source>
</evidence>
<sequence length="77" mass="8523">MNGKLVSFVNECIDAMLDGNPGRFSPGVVRSNQLSKRVSYCLMDDKDKFFSIAYAENDSDYKGNEIMVEVGGLKGYS</sequence>
<dbReference type="AlphaFoldDB" id="A0A930KSY7"/>
<organism evidence="1 2">
    <name type="scientific">Rothia dentocariosa</name>
    <dbReference type="NCBI Taxonomy" id="2047"/>
    <lineage>
        <taxon>Bacteria</taxon>
        <taxon>Bacillati</taxon>
        <taxon>Actinomycetota</taxon>
        <taxon>Actinomycetes</taxon>
        <taxon>Micrococcales</taxon>
        <taxon>Micrococcaceae</taxon>
        <taxon>Rothia</taxon>
    </lineage>
</organism>
<evidence type="ECO:0000313" key="2">
    <source>
        <dbReference type="Proteomes" id="UP000769484"/>
    </source>
</evidence>
<dbReference type="Proteomes" id="UP000769484">
    <property type="component" value="Unassembled WGS sequence"/>
</dbReference>
<accession>A0A930KSY7</accession>
<comment type="caution">
    <text evidence="1">The sequence shown here is derived from an EMBL/GenBank/DDBJ whole genome shotgun (WGS) entry which is preliminary data.</text>
</comment>
<gene>
    <name evidence="1" type="ORF">HXO56_08550</name>
</gene>
<dbReference type="EMBL" id="JABZXJ010000034">
    <property type="protein sequence ID" value="MBF1650122.1"/>
    <property type="molecule type" value="Genomic_DNA"/>
</dbReference>
<name>A0A930KSY7_9MICC</name>
<reference evidence="1" key="1">
    <citation type="submission" date="2020-04" db="EMBL/GenBank/DDBJ databases">
        <title>Deep metagenomics examines the oral microbiome during advanced dental caries in children, revealing novel taxa and co-occurrences with host molecules.</title>
        <authorList>
            <person name="Baker J.L."/>
            <person name="Morton J.T."/>
            <person name="Dinis M."/>
            <person name="Alvarez R."/>
            <person name="Tran N.C."/>
            <person name="Knight R."/>
            <person name="Edlund A."/>
        </authorList>
    </citation>
    <scope>NUCLEOTIDE SEQUENCE</scope>
    <source>
        <strain evidence="1">JCVI_47_bin.4</strain>
    </source>
</reference>